<reference evidence="2 3" key="1">
    <citation type="submission" date="2019-11" db="EMBL/GenBank/DDBJ databases">
        <title>Draft Genome Sequence of Plant Growth-Promoting Rhizosphere-Associated Bacteria.</title>
        <authorList>
            <person name="Vasilyev I.Y."/>
            <person name="Radchenko V."/>
            <person name="Ilnitskaya E.V."/>
        </authorList>
    </citation>
    <scope>NUCLEOTIDE SEQUENCE [LARGE SCALE GENOMIC DNA]</scope>
    <source>
        <strain evidence="2 3">VRA_01-1sq_f</strain>
    </source>
</reference>
<dbReference type="Pfam" id="PF03829">
    <property type="entry name" value="PTSIIA_gutA"/>
    <property type="match status" value="1"/>
</dbReference>
<sequence>NFKEIKMVILFGEGAPDALRPSCYIIKVNELSGEIKAGMTLQIDDEKYKITAVGNEVQTNLKNLGHIAINFTGDKTATLPGSMYVEEKEYPEINEGTKIAIIK</sequence>
<evidence type="ECO:0000313" key="2">
    <source>
        <dbReference type="EMBL" id="MSE09073.1"/>
    </source>
</evidence>
<evidence type="ECO:0000313" key="3">
    <source>
        <dbReference type="Proteomes" id="UP000467635"/>
    </source>
</evidence>
<comment type="caution">
    <text evidence="1">Lacks conserved residue(s) required for the propagation of feature annotation.</text>
</comment>
<dbReference type="GO" id="GO:0016301">
    <property type="term" value="F:kinase activity"/>
    <property type="evidence" value="ECO:0007669"/>
    <property type="project" value="TreeGrafter"/>
</dbReference>
<comment type="caution">
    <text evidence="2">The sequence shown here is derived from an EMBL/GenBank/DDBJ whole genome shotgun (WGS) entry which is preliminary data.</text>
</comment>
<organism evidence="2 3">
    <name type="scientific">Ligilactobacillus salivarius</name>
    <dbReference type="NCBI Taxonomy" id="1624"/>
    <lineage>
        <taxon>Bacteria</taxon>
        <taxon>Bacillati</taxon>
        <taxon>Bacillota</taxon>
        <taxon>Bacilli</taxon>
        <taxon>Lactobacillales</taxon>
        <taxon>Lactobacillaceae</taxon>
        <taxon>Ligilactobacillus</taxon>
    </lineage>
</organism>
<dbReference type="GO" id="GO:0009401">
    <property type="term" value="P:phosphoenolpyruvate-dependent sugar phosphotransferase system"/>
    <property type="evidence" value="ECO:0007669"/>
    <property type="project" value="InterPro"/>
</dbReference>
<dbReference type="InterPro" id="IPR036665">
    <property type="entry name" value="PTS_IIA_glucitol/sorbitol_sf"/>
</dbReference>
<feature type="non-terminal residue" evidence="2">
    <location>
        <position position="1"/>
    </location>
</feature>
<dbReference type="SUPFAM" id="SSF141530">
    <property type="entry name" value="PTSIIA/GutA-like"/>
    <property type="match status" value="1"/>
</dbReference>
<evidence type="ECO:0000256" key="1">
    <source>
        <dbReference type="PROSITE-ProRule" id="PRU00420"/>
    </source>
</evidence>
<dbReference type="EMBL" id="WKKX01000599">
    <property type="protein sequence ID" value="MSE09073.1"/>
    <property type="molecule type" value="Genomic_DNA"/>
</dbReference>
<accession>A0A7X2MGK8</accession>
<dbReference type="PANTHER" id="PTHR40398">
    <property type="entry name" value="PTS SYSTEM GLUCITOL/SORBITOL-SPECIFIC EIIA COMPONENT"/>
    <property type="match status" value="1"/>
</dbReference>
<dbReference type="InterPro" id="IPR004716">
    <property type="entry name" value="PTS_IIA_glucitol/sorbitol-sp"/>
</dbReference>
<proteinExistence type="predicted"/>
<dbReference type="GO" id="GO:0008982">
    <property type="term" value="F:protein-N(PI)-phosphohistidine-sugar phosphotransferase activity"/>
    <property type="evidence" value="ECO:0007669"/>
    <property type="project" value="InterPro"/>
</dbReference>
<gene>
    <name evidence="2" type="ORF">GKC33_10350</name>
</gene>
<name>A0A7X2MGK8_9LACO</name>
<dbReference type="Proteomes" id="UP000467635">
    <property type="component" value="Unassembled WGS sequence"/>
</dbReference>
<protein>
    <submittedName>
        <fullName evidence="2">PTS sorbitol transporter subunit IIA</fullName>
    </submittedName>
</protein>
<dbReference type="AlphaFoldDB" id="A0A7X2MGK8"/>
<dbReference type="GO" id="GO:0005737">
    <property type="term" value="C:cytoplasm"/>
    <property type="evidence" value="ECO:0007669"/>
    <property type="project" value="InterPro"/>
</dbReference>
<dbReference type="PANTHER" id="PTHR40398:SF1">
    <property type="entry name" value="PTS SYSTEM GLUCITOL_SORBITOL-SPECIFIC EIIA COMPONENT"/>
    <property type="match status" value="1"/>
</dbReference>
<dbReference type="PROSITE" id="PS51097">
    <property type="entry name" value="PTS_EIIA_TYPE_5"/>
    <property type="match status" value="1"/>
</dbReference>
<dbReference type="Gene3D" id="2.40.33.40">
    <property type="entry name" value="Phosphotransferase system, glucitol/sorbitol-specific IIA component"/>
    <property type="match status" value="1"/>
</dbReference>